<dbReference type="AlphaFoldDB" id="A0A518C4R8"/>
<evidence type="ECO:0000256" key="1">
    <source>
        <dbReference type="SAM" id="Phobius"/>
    </source>
</evidence>
<reference evidence="3" key="1">
    <citation type="submission" date="2019-02" db="EMBL/GenBank/DDBJ databases">
        <title>Deep-cultivation of Planctomycetes and their phenomic and genomic characterization uncovers novel biology.</title>
        <authorList>
            <person name="Wiegand S."/>
            <person name="Jogler M."/>
            <person name="Boedeker C."/>
            <person name="Pinto D."/>
            <person name="Vollmers J."/>
            <person name="Rivas-Marin E."/>
            <person name="Kohn T."/>
            <person name="Peeters S.H."/>
            <person name="Heuer A."/>
            <person name="Rast P."/>
            <person name="Oberbeckmann S."/>
            <person name="Bunk B."/>
            <person name="Jeske O."/>
            <person name="Meyerdierks A."/>
            <person name="Storesund J.E."/>
            <person name="Kallscheuer N."/>
            <person name="Luecker S."/>
            <person name="Lage O.M."/>
            <person name="Pohl T."/>
            <person name="Merkel B.J."/>
            <person name="Hornburger P."/>
            <person name="Mueller R.-W."/>
            <person name="Bruemmer F."/>
            <person name="Labrenz M."/>
            <person name="Spormann A.M."/>
            <person name="Op den Camp H."/>
            <person name="Overmann J."/>
            <person name="Amann R."/>
            <person name="Jetten M.S.M."/>
            <person name="Mascher T."/>
            <person name="Medema M.H."/>
            <person name="Devos D.P."/>
            <person name="Kaster A.-K."/>
            <person name="Ovreas L."/>
            <person name="Rohde M."/>
            <person name="Galperin M.Y."/>
            <person name="Jogler C."/>
        </authorList>
    </citation>
    <scope>NUCLEOTIDE SEQUENCE [LARGE SCALE GENOMIC DNA]</scope>
    <source>
        <strain evidence="3">Pan97</strain>
    </source>
</reference>
<dbReference type="Proteomes" id="UP000318626">
    <property type="component" value="Chromosome"/>
</dbReference>
<proteinExistence type="predicted"/>
<feature type="transmembrane region" description="Helical" evidence="1">
    <location>
        <begin position="25"/>
        <end position="51"/>
    </location>
</feature>
<keyword evidence="3" id="KW-1185">Reference proteome</keyword>
<dbReference type="RefSeq" id="WP_144971212.1">
    <property type="nucleotide sequence ID" value="NZ_CP036289.1"/>
</dbReference>
<protein>
    <submittedName>
        <fullName evidence="2">Uncharacterized protein</fullName>
    </submittedName>
</protein>
<keyword evidence="1" id="KW-1133">Transmembrane helix</keyword>
<sequence>MSNPYEIPNPSPQSPGLISEVAAPAIALMVISALAVVVGILGLMGDAFLLLSGAVEQLEEMNDGPVSKYQSITVRILWGIALVLASAYIFYGALQMKQLTGYTAARTAAMISVIPCLGPCCFLGIPFGIWALVVLAKPEVRDGFR</sequence>
<dbReference type="KEGG" id="bvo:Pan97_12240"/>
<keyword evidence="1" id="KW-0812">Transmembrane</keyword>
<accession>A0A518C4R8</accession>
<evidence type="ECO:0000313" key="2">
    <source>
        <dbReference type="EMBL" id="QDU74219.1"/>
    </source>
</evidence>
<dbReference type="EMBL" id="CP036289">
    <property type="protein sequence ID" value="QDU74219.1"/>
    <property type="molecule type" value="Genomic_DNA"/>
</dbReference>
<feature type="transmembrane region" description="Helical" evidence="1">
    <location>
        <begin position="111"/>
        <end position="136"/>
    </location>
</feature>
<keyword evidence="1" id="KW-0472">Membrane</keyword>
<name>A0A518C4R8_9BACT</name>
<feature type="transmembrane region" description="Helical" evidence="1">
    <location>
        <begin position="72"/>
        <end position="91"/>
    </location>
</feature>
<organism evidence="2 3">
    <name type="scientific">Bremerella volcania</name>
    <dbReference type="NCBI Taxonomy" id="2527984"/>
    <lineage>
        <taxon>Bacteria</taxon>
        <taxon>Pseudomonadati</taxon>
        <taxon>Planctomycetota</taxon>
        <taxon>Planctomycetia</taxon>
        <taxon>Pirellulales</taxon>
        <taxon>Pirellulaceae</taxon>
        <taxon>Bremerella</taxon>
    </lineage>
</organism>
<evidence type="ECO:0000313" key="3">
    <source>
        <dbReference type="Proteomes" id="UP000318626"/>
    </source>
</evidence>
<dbReference type="OrthoDB" id="292737at2"/>
<gene>
    <name evidence="2" type="ORF">Pan97_12240</name>
</gene>